<gene>
    <name evidence="2" type="ORF">AX774_g1584</name>
</gene>
<name>A0A1R1PVB8_ZANCU</name>
<evidence type="ECO:0000313" key="2">
    <source>
        <dbReference type="EMBL" id="OMH84891.1"/>
    </source>
</evidence>
<comment type="caution">
    <text evidence="2">The sequence shown here is derived from an EMBL/GenBank/DDBJ whole genome shotgun (WGS) entry which is preliminary data.</text>
</comment>
<keyword evidence="3" id="KW-1185">Reference proteome</keyword>
<reference evidence="3" key="1">
    <citation type="submission" date="2017-01" db="EMBL/GenBank/DDBJ databases">
        <authorList>
            <person name="Wang Y."/>
            <person name="White M."/>
            <person name="Kvist S."/>
            <person name="Moncalvo J.-M."/>
        </authorList>
    </citation>
    <scope>NUCLEOTIDE SEQUENCE [LARGE SCALE GENOMIC DNA]</scope>
    <source>
        <strain evidence="3">COL-18-3</strain>
    </source>
</reference>
<organism evidence="2 3">
    <name type="scientific">Zancudomyces culisetae</name>
    <name type="common">Gut fungus</name>
    <name type="synonym">Smittium culisetae</name>
    <dbReference type="NCBI Taxonomy" id="1213189"/>
    <lineage>
        <taxon>Eukaryota</taxon>
        <taxon>Fungi</taxon>
        <taxon>Fungi incertae sedis</taxon>
        <taxon>Zoopagomycota</taxon>
        <taxon>Kickxellomycotina</taxon>
        <taxon>Harpellomycetes</taxon>
        <taxon>Harpellales</taxon>
        <taxon>Legeriomycetaceae</taxon>
        <taxon>Zancudomyces</taxon>
    </lineage>
</organism>
<dbReference type="Proteomes" id="UP000188320">
    <property type="component" value="Unassembled WGS sequence"/>
</dbReference>
<protein>
    <submittedName>
        <fullName evidence="2">Uncharacterized protein</fullName>
    </submittedName>
</protein>
<proteinExistence type="predicted"/>
<sequence>MPSRRISLCLMFATILDPLSDFSILIFINFGDYFQEFITLTIFKDVLIFSTSSSIYYLLNSNQKMLTLTAEKRKTEKVLLPLFYHSFKIRCPFVPVVAI</sequence>
<keyword evidence="1" id="KW-1133">Transmembrane helix</keyword>
<evidence type="ECO:0000256" key="1">
    <source>
        <dbReference type="SAM" id="Phobius"/>
    </source>
</evidence>
<accession>A0A1R1PVB8</accession>
<keyword evidence="1" id="KW-0472">Membrane</keyword>
<evidence type="ECO:0000313" key="3">
    <source>
        <dbReference type="Proteomes" id="UP000188320"/>
    </source>
</evidence>
<dbReference type="AlphaFoldDB" id="A0A1R1PVB8"/>
<feature type="transmembrane region" description="Helical" evidence="1">
    <location>
        <begin position="37"/>
        <end position="59"/>
    </location>
</feature>
<keyword evidence="1" id="KW-0812">Transmembrane</keyword>
<dbReference type="EMBL" id="LSSK01000134">
    <property type="protein sequence ID" value="OMH84891.1"/>
    <property type="molecule type" value="Genomic_DNA"/>
</dbReference>